<dbReference type="KEGG" id="vg:10327506"/>
<sequence>MMMNQTLLLTWETITSHKCCLLSVLDLSPCLFCQSMR</sequence>
<evidence type="ECO:0000313" key="2">
    <source>
        <dbReference type="Proteomes" id="UP000006523"/>
    </source>
</evidence>
<organism evidence="1 2">
    <name type="scientific">Synechococcus phage S-SM1</name>
    <dbReference type="NCBI Taxonomy" id="444859"/>
    <lineage>
        <taxon>Viruses</taxon>
        <taxon>Duplodnaviria</taxon>
        <taxon>Heunggongvirae</taxon>
        <taxon>Uroviricota</taxon>
        <taxon>Caudoviricetes</taxon>
        <taxon>Pantevenvirales</taxon>
        <taxon>Kyanoviridae</taxon>
        <taxon>Thetisvirus</taxon>
        <taxon>Thetisvirus ssm1</taxon>
    </lineage>
</organism>
<evidence type="ECO:0000313" key="1">
    <source>
        <dbReference type="EMBL" id="ADO97228.1"/>
    </source>
</evidence>
<dbReference type="EMBL" id="GU071094">
    <property type="protein sequence ID" value="ADO97228.1"/>
    <property type="molecule type" value="Genomic_DNA"/>
</dbReference>
<name>E3SIC9_9CAUD</name>
<dbReference type="RefSeq" id="YP_004323013.1">
    <property type="nucleotide sequence ID" value="NC_015282.1"/>
</dbReference>
<dbReference type="Proteomes" id="UP000006523">
    <property type="component" value="Segment"/>
</dbReference>
<dbReference type="GeneID" id="10327506"/>
<proteinExistence type="predicted"/>
<reference evidence="1 2" key="1">
    <citation type="journal article" date="2010" name="Environ. Microbiol.">
        <title>Genomic analysis of oceanic cyanobacterial myoviruses compared with T4-like myoviruses from diverse hosts and environments.</title>
        <authorList>
            <person name="Sullivan M.B."/>
            <person name="Huang K.H."/>
            <person name="Ignacio-Espinoza J.C."/>
            <person name="Berlin A.M."/>
            <person name="Kelly L."/>
            <person name="Weigele P.R."/>
            <person name="DeFrancesco A.S."/>
            <person name="Kern S.E."/>
            <person name="Thompson L.R."/>
            <person name="Young S."/>
            <person name="Yandava C."/>
            <person name="Fu R."/>
            <person name="Krastins B."/>
            <person name="Chase M."/>
            <person name="Sarracino D."/>
            <person name="Osburne M.S."/>
            <person name="Henn M.R."/>
            <person name="Chisholm S.W."/>
        </authorList>
    </citation>
    <scope>NUCLEOTIDE SEQUENCE [LARGE SCALE GENOMIC DNA]</scope>
    <source>
        <strain evidence="1">6501-1</strain>
    </source>
</reference>
<accession>E3SIC9</accession>
<protein>
    <submittedName>
        <fullName evidence="1">Uncharacterized protein</fullName>
    </submittedName>
</protein>
<keyword evidence="2" id="KW-1185">Reference proteome</keyword>
<gene>
    <name evidence="1" type="ORF">SSM1_122</name>
</gene>